<comment type="catalytic activity">
    <reaction evidence="5 6">
        <text>Exonucleolytic cleavage in either 5'- to 3'- or 3'- to 5'-direction to yield nucleoside 5'-phosphates.</text>
        <dbReference type="EC" id="3.1.11.6"/>
    </reaction>
</comment>
<dbReference type="InterPro" id="IPR025824">
    <property type="entry name" value="OB-fold_nuc-bd_dom"/>
</dbReference>
<protein>
    <recommendedName>
        <fullName evidence="5">Exodeoxyribonuclease 7 large subunit</fullName>
        <ecNumber evidence="5">3.1.11.6</ecNumber>
    </recommendedName>
    <alternativeName>
        <fullName evidence="5">Exodeoxyribonuclease VII large subunit</fullName>
        <shortName evidence="5">Exonuclease VII large subunit</shortName>
    </alternativeName>
</protein>
<dbReference type="Gene3D" id="2.40.50.1010">
    <property type="match status" value="1"/>
</dbReference>
<keyword evidence="1 5" id="KW-0963">Cytoplasm</keyword>
<dbReference type="InterPro" id="IPR020579">
    <property type="entry name" value="Exonuc_VII_lsu_C"/>
</dbReference>
<gene>
    <name evidence="5" type="primary">xseA</name>
    <name evidence="9" type="ordered locus">Ilyop_0522</name>
</gene>
<dbReference type="HOGENOM" id="CLU_023625_2_0_0"/>
<dbReference type="PANTHER" id="PTHR30008">
    <property type="entry name" value="EXODEOXYRIBONUCLEASE 7 LARGE SUBUNIT"/>
    <property type="match status" value="1"/>
</dbReference>
<dbReference type="GO" id="GO:0006308">
    <property type="term" value="P:DNA catabolic process"/>
    <property type="evidence" value="ECO:0007669"/>
    <property type="project" value="UniProtKB-UniRule"/>
</dbReference>
<dbReference type="CDD" id="cd04489">
    <property type="entry name" value="ExoVII_LU_OBF"/>
    <property type="match status" value="1"/>
</dbReference>
<evidence type="ECO:0000313" key="9">
    <source>
        <dbReference type="EMBL" id="ADO82310.1"/>
    </source>
</evidence>
<comment type="similarity">
    <text evidence="5 6">Belongs to the XseA family.</text>
</comment>
<dbReference type="EC" id="3.1.11.6" evidence="5"/>
<evidence type="ECO:0000259" key="7">
    <source>
        <dbReference type="Pfam" id="PF02601"/>
    </source>
</evidence>
<dbReference type="AlphaFoldDB" id="E3H620"/>
<keyword evidence="4 5" id="KW-0269">Exonuclease</keyword>
<comment type="subunit">
    <text evidence="5">Heterooligomer composed of large and small subunits.</text>
</comment>
<dbReference type="GO" id="GO:0008855">
    <property type="term" value="F:exodeoxyribonuclease VII activity"/>
    <property type="evidence" value="ECO:0007669"/>
    <property type="project" value="UniProtKB-UniRule"/>
</dbReference>
<dbReference type="PANTHER" id="PTHR30008:SF0">
    <property type="entry name" value="EXODEOXYRIBONUCLEASE 7 LARGE SUBUNIT"/>
    <property type="match status" value="1"/>
</dbReference>
<evidence type="ECO:0000256" key="2">
    <source>
        <dbReference type="ARBA" id="ARBA00022722"/>
    </source>
</evidence>
<evidence type="ECO:0000259" key="8">
    <source>
        <dbReference type="Pfam" id="PF13742"/>
    </source>
</evidence>
<dbReference type="GO" id="GO:0003676">
    <property type="term" value="F:nucleic acid binding"/>
    <property type="evidence" value="ECO:0007669"/>
    <property type="project" value="InterPro"/>
</dbReference>
<evidence type="ECO:0000256" key="4">
    <source>
        <dbReference type="ARBA" id="ARBA00022839"/>
    </source>
</evidence>
<dbReference type="RefSeq" id="WP_013386980.1">
    <property type="nucleotide sequence ID" value="NC_014632.1"/>
</dbReference>
<dbReference type="InterPro" id="IPR003753">
    <property type="entry name" value="Exonuc_VII_L"/>
</dbReference>
<evidence type="ECO:0000256" key="5">
    <source>
        <dbReference type="HAMAP-Rule" id="MF_00378"/>
    </source>
</evidence>
<dbReference type="Proteomes" id="UP000006875">
    <property type="component" value="Chromosome"/>
</dbReference>
<dbReference type="STRING" id="572544.Ilyop_0522"/>
<dbReference type="NCBIfam" id="TIGR00237">
    <property type="entry name" value="xseA"/>
    <property type="match status" value="1"/>
</dbReference>
<dbReference type="EMBL" id="CP002281">
    <property type="protein sequence ID" value="ADO82310.1"/>
    <property type="molecule type" value="Genomic_DNA"/>
</dbReference>
<keyword evidence="3 5" id="KW-0378">Hydrolase</keyword>
<evidence type="ECO:0000256" key="1">
    <source>
        <dbReference type="ARBA" id="ARBA00022490"/>
    </source>
</evidence>
<keyword evidence="2 5" id="KW-0540">Nuclease</keyword>
<reference evidence="9 10" key="1">
    <citation type="journal article" date="2010" name="Stand. Genomic Sci.">
        <title>Complete genome sequence of Ilyobacter polytropus type strain (CuHbu1).</title>
        <authorList>
            <person name="Sikorski J."/>
            <person name="Chertkov O."/>
            <person name="Lapidus A."/>
            <person name="Nolan M."/>
            <person name="Lucas S."/>
            <person name="Del Rio T.G."/>
            <person name="Tice H."/>
            <person name="Cheng J.F."/>
            <person name="Tapia R."/>
            <person name="Han C."/>
            <person name="Goodwin L."/>
            <person name="Pitluck S."/>
            <person name="Liolios K."/>
            <person name="Ivanova N."/>
            <person name="Mavromatis K."/>
            <person name="Mikhailova N."/>
            <person name="Pati A."/>
            <person name="Chen A."/>
            <person name="Palaniappan K."/>
            <person name="Land M."/>
            <person name="Hauser L."/>
            <person name="Chang Y.J."/>
            <person name="Jeffries C.D."/>
            <person name="Brambilla E."/>
            <person name="Yasawong M."/>
            <person name="Rohde M."/>
            <person name="Pukall R."/>
            <person name="Spring S."/>
            <person name="Goker M."/>
            <person name="Woyke T."/>
            <person name="Bristow J."/>
            <person name="Eisen J.A."/>
            <person name="Markowitz V."/>
            <person name="Hugenholtz P."/>
            <person name="Kyrpides N.C."/>
            <person name="Klenk H.P."/>
        </authorList>
    </citation>
    <scope>NUCLEOTIDE SEQUENCE [LARGE SCALE GENOMIC DNA]</scope>
    <source>
        <strain evidence="10">ATCC 51220 / DSM 2926 / LMG 16218 / CuHBu1</strain>
    </source>
</reference>
<evidence type="ECO:0000313" key="10">
    <source>
        <dbReference type="Proteomes" id="UP000006875"/>
    </source>
</evidence>
<proteinExistence type="inferred from homology"/>
<dbReference type="OrthoDB" id="9802795at2"/>
<comment type="function">
    <text evidence="5">Bidirectionally degrades single-stranded DNA into large acid-insoluble oligonucleotides, which are then degraded further into small acid-soluble oligonucleotides.</text>
</comment>
<evidence type="ECO:0000256" key="3">
    <source>
        <dbReference type="ARBA" id="ARBA00022801"/>
    </source>
</evidence>
<feature type="domain" description="OB-fold nucleic acid binding" evidence="8">
    <location>
        <begin position="6"/>
        <end position="100"/>
    </location>
</feature>
<dbReference type="HAMAP" id="MF_00378">
    <property type="entry name" value="Exonuc_7_L"/>
    <property type="match status" value="1"/>
</dbReference>
<dbReference type="eggNOG" id="COG1570">
    <property type="taxonomic scope" value="Bacteria"/>
</dbReference>
<dbReference type="GO" id="GO:0009318">
    <property type="term" value="C:exodeoxyribonuclease VII complex"/>
    <property type="evidence" value="ECO:0007669"/>
    <property type="project" value="UniProtKB-UniRule"/>
</dbReference>
<comment type="subcellular location">
    <subcellularLocation>
        <location evidence="5 6">Cytoplasm</location>
    </subcellularLocation>
</comment>
<accession>E3H620</accession>
<dbReference type="Pfam" id="PF13742">
    <property type="entry name" value="tRNA_anti_2"/>
    <property type="match status" value="1"/>
</dbReference>
<organism evidence="9 10">
    <name type="scientific">Ilyobacter polytropus (strain ATCC 51220 / DSM 2926 / LMG 16218 / CuHBu1)</name>
    <dbReference type="NCBI Taxonomy" id="572544"/>
    <lineage>
        <taxon>Bacteria</taxon>
        <taxon>Fusobacteriati</taxon>
        <taxon>Fusobacteriota</taxon>
        <taxon>Fusobacteriia</taxon>
        <taxon>Fusobacteriales</taxon>
        <taxon>Fusobacteriaceae</taxon>
        <taxon>Ilyobacter</taxon>
    </lineage>
</organism>
<dbReference type="Pfam" id="PF02601">
    <property type="entry name" value="Exonuc_VII_L"/>
    <property type="match status" value="1"/>
</dbReference>
<name>E3H620_ILYPC</name>
<dbReference type="GO" id="GO:0005737">
    <property type="term" value="C:cytoplasm"/>
    <property type="evidence" value="ECO:0007669"/>
    <property type="project" value="UniProtKB-SubCell"/>
</dbReference>
<sequence>MEDRIYTVSQFNKMVKDYLEDNNNLKNFFLKGEISGVNYYKSGHLYFSLKDKNCQVRCTAFGYRYKKIPEDLKEGDSVKIFGDATLYEARGDFQIMVRHLEKENKMGALYEELEKVKKELSEKGYFDRDKKRPMPSLPQTIGVITSGTGAAVRDIINTARLRYPNINIYVYPAKVQGLGAAKEVIRGIEALNKIEEIDLIIAGRGGGSIEDLWTFNEKDVALAYFNSKKPIVSAVGHEIDVLLTDFTADLRSSTPTHASEMVVPEKKKLQESIENREKYLKSYLRKYIHKKKDEISNRRNSFVIKNFQRLVQEKNMEVLDKEREFIKSYERYILKKRQEMEMKVEKLKALNPDNILKRGYSITSSNGKVIKNAHDIEPGEILETIFHIGKSTSVVKEIDVDEKGII</sequence>
<dbReference type="KEGG" id="ipo:Ilyop_0522"/>
<feature type="domain" description="Exonuclease VII large subunit C-terminal" evidence="7">
    <location>
        <begin position="125"/>
        <end position="325"/>
    </location>
</feature>
<evidence type="ECO:0000256" key="6">
    <source>
        <dbReference type="RuleBase" id="RU004355"/>
    </source>
</evidence>
<keyword evidence="10" id="KW-1185">Reference proteome</keyword>